<feature type="compositionally biased region" description="Basic and acidic residues" evidence="1">
    <location>
        <begin position="61"/>
        <end position="79"/>
    </location>
</feature>
<feature type="compositionally biased region" description="Basic and acidic residues" evidence="1">
    <location>
        <begin position="90"/>
        <end position="123"/>
    </location>
</feature>
<feature type="region of interest" description="Disordered" evidence="1">
    <location>
        <begin position="1"/>
        <end position="123"/>
    </location>
</feature>
<dbReference type="AlphaFoldDB" id="A0A1F7YG22"/>
<evidence type="ECO:0000256" key="1">
    <source>
        <dbReference type="SAM" id="MobiDB-lite"/>
    </source>
</evidence>
<feature type="compositionally biased region" description="Basic and acidic residues" evidence="1">
    <location>
        <begin position="33"/>
        <end position="50"/>
    </location>
</feature>
<comment type="caution">
    <text evidence="2">The sequence shown here is derived from an EMBL/GenBank/DDBJ whole genome shotgun (WGS) entry which is preliminary data.</text>
</comment>
<reference evidence="2 3" key="1">
    <citation type="journal article" date="2016" name="Nat. Commun.">
        <title>Thousands of microbial genomes shed light on interconnected biogeochemical processes in an aquifer system.</title>
        <authorList>
            <person name="Anantharaman K."/>
            <person name="Brown C.T."/>
            <person name="Hug L.A."/>
            <person name="Sharon I."/>
            <person name="Castelle C.J."/>
            <person name="Probst A.J."/>
            <person name="Thomas B.C."/>
            <person name="Singh A."/>
            <person name="Wilkins M.J."/>
            <person name="Karaoz U."/>
            <person name="Brodie E.L."/>
            <person name="Williams K.H."/>
            <person name="Hubbard S.S."/>
            <person name="Banfield J.F."/>
        </authorList>
    </citation>
    <scope>NUCLEOTIDE SEQUENCE [LARGE SCALE GENOMIC DNA]</scope>
</reference>
<feature type="compositionally biased region" description="Basic and acidic residues" evidence="1">
    <location>
        <begin position="166"/>
        <end position="186"/>
    </location>
</feature>
<feature type="compositionally biased region" description="Basic and acidic residues" evidence="1">
    <location>
        <begin position="219"/>
        <end position="230"/>
    </location>
</feature>
<dbReference type="EMBL" id="MGGL01000015">
    <property type="protein sequence ID" value="OGM26212.1"/>
    <property type="molecule type" value="Genomic_DNA"/>
</dbReference>
<name>A0A1F7YG22_9BACT</name>
<gene>
    <name evidence="2" type="ORF">A2628_02635</name>
</gene>
<organism evidence="2 3">
    <name type="scientific">Candidatus Woesebacteria bacterium RIFCSPHIGHO2_01_FULL_40_22</name>
    <dbReference type="NCBI Taxonomy" id="1802499"/>
    <lineage>
        <taxon>Bacteria</taxon>
        <taxon>Candidatus Woeseibacteriota</taxon>
    </lineage>
</organism>
<dbReference type="Proteomes" id="UP000179221">
    <property type="component" value="Unassembled WGS sequence"/>
</dbReference>
<feature type="compositionally biased region" description="Pro residues" evidence="1">
    <location>
        <begin position="206"/>
        <end position="218"/>
    </location>
</feature>
<evidence type="ECO:0000313" key="2">
    <source>
        <dbReference type="EMBL" id="OGM26212.1"/>
    </source>
</evidence>
<evidence type="ECO:0000313" key="3">
    <source>
        <dbReference type="Proteomes" id="UP000179221"/>
    </source>
</evidence>
<protein>
    <submittedName>
        <fullName evidence="2">Uncharacterized protein</fullName>
    </submittedName>
</protein>
<feature type="region of interest" description="Disordered" evidence="1">
    <location>
        <begin position="166"/>
        <end position="230"/>
    </location>
</feature>
<proteinExistence type="predicted"/>
<sequence>MPDGSDSPEKGINMTPELPERASGGETTPPGPKKLETSAEKALRRGEPVSKRSNTTTNAAEEAHERLRELREETEREKAGVQAARKRKRGPAEEAKNARDGEKGGRFGEERQRTERRGIWGRAEDLITRAGRWAETHGKELIIGFQLVDEVLENFREFRNGVRERMDRGRAEREARRDRREREGLPPDRQPSPPSHPYVEPEPERPAPVQPPPPSPEPKPAEPVRPSEAEIWSERAKSMKVEELQRSIMRAELGSEKLNALRAEKERRLDELSEEHQARIGETLEARTRDELIQILNVSFPTNFRAPLEEYRRFPVEELLDDDRHRGLRKIMREDEVRNVLLGIYKNVKDPVIRETHVPQEDTLKQMEENDKKSRINMGASINNPVGILNRIPATLDEWNEQAAAWPFSPEVRQSMVAYYSEKEDSERRAREEAERAVELASRRRTEGVQKVEIQVSEEDARKAQEDFIALERWSDTTKFESIEKDDYYRSLDSDDERTRYRRRLMLHHAVFYKKRNAWTFEAMAKNAEMQELAIEDIQALYETPGVSKVLQEYVRLMDTNERIGMGYTDPITRTEDERALRECTTRDMIDVFRKRVQNKIEEEMYRTLPTENESEADYRKRVQETARTAEQIGFNLAVTTNLFESLDAQWEGINKKTGRLEPITGDYRRVNYSDLRRVRGFKIFQGATDILNKPIRTAFNPIDALIEMATKEERKETETGVFTSWASNQIRNSLRGAGFSGDFKDFEGFEEVELIDDEDSNNYWKVENDEGHYKLFIPELYPLRQIGSYWEDAKAYDLSDMDRISGQPREKSFLEFMREGKEIPFDMAYRAPGFSGYLVDANYWVGVWNLFDNEVAKKGGVDEEVMLKALGNVGERDNEGMIRWLGYAYRGIDENKRLPTMQVTIGDRETYEIISREAERVGEVDNLYNKENMFFGWDREPTAKDRFKRWWRRIFW</sequence>
<accession>A0A1F7YG22</accession>